<sequence length="338" mass="38010">MSKWLNTSGTRKPIKLDNGFRSQDSQAVQIANILKVQESMSSGKDIRSWSHSARKTLGAAGGAAFAIAITKDRNTCWTYEAPKLAMVVTCPMAAQYFTQNPEANQLYFSNRFVKARALENIAHWLRVSLTASVFQSIRLKNLKPDLKIADLKDALDLRMTMQVLDMSQYIEHFIPAYKATLEYPPDSILDPTKTPKVFRIPSVAEARLVIDHAFMGGRDAVVDALAFHMVVVKKKIGLDLMWLKFLDDPTNFMFANAMKMGEMVLTGKVKEMRKERGEAKKQQFQQDKINGNDKELPTVGSKAKGSPSKLNRHTPRSSMSNSFELLREVDTEDGSEEK</sequence>
<gene>
    <name evidence="2" type="ORF">GRF29_216g427141</name>
</gene>
<keyword evidence="3" id="KW-1185">Reference proteome</keyword>
<dbReference type="AlphaFoldDB" id="A0AAN6LLY2"/>
<dbReference type="EMBL" id="WVTA01000018">
    <property type="protein sequence ID" value="KAK3197514.1"/>
    <property type="molecule type" value="Genomic_DNA"/>
</dbReference>
<evidence type="ECO:0000313" key="3">
    <source>
        <dbReference type="Proteomes" id="UP001280581"/>
    </source>
</evidence>
<evidence type="ECO:0000313" key="2">
    <source>
        <dbReference type="EMBL" id="KAK3197514.1"/>
    </source>
</evidence>
<feature type="region of interest" description="Disordered" evidence="1">
    <location>
        <begin position="274"/>
        <end position="338"/>
    </location>
</feature>
<organism evidence="2 3">
    <name type="scientific">Pseudopithomyces chartarum</name>
    <dbReference type="NCBI Taxonomy" id="1892770"/>
    <lineage>
        <taxon>Eukaryota</taxon>
        <taxon>Fungi</taxon>
        <taxon>Dikarya</taxon>
        <taxon>Ascomycota</taxon>
        <taxon>Pezizomycotina</taxon>
        <taxon>Dothideomycetes</taxon>
        <taxon>Pleosporomycetidae</taxon>
        <taxon>Pleosporales</taxon>
        <taxon>Massarineae</taxon>
        <taxon>Didymosphaeriaceae</taxon>
        <taxon>Pseudopithomyces</taxon>
    </lineage>
</organism>
<proteinExistence type="predicted"/>
<accession>A0AAN6LLY2</accession>
<protein>
    <submittedName>
        <fullName evidence="2">Uncharacterized protein</fullName>
    </submittedName>
</protein>
<evidence type="ECO:0000256" key="1">
    <source>
        <dbReference type="SAM" id="MobiDB-lite"/>
    </source>
</evidence>
<reference evidence="2 3" key="1">
    <citation type="submission" date="2021-02" db="EMBL/GenBank/DDBJ databases">
        <title>Genome assembly of Pseudopithomyces chartarum.</title>
        <authorList>
            <person name="Jauregui R."/>
            <person name="Singh J."/>
            <person name="Voisey C."/>
        </authorList>
    </citation>
    <scope>NUCLEOTIDE SEQUENCE [LARGE SCALE GENOMIC DNA]</scope>
    <source>
        <strain evidence="2 3">AGR01</strain>
    </source>
</reference>
<name>A0AAN6LLY2_9PLEO</name>
<dbReference type="Proteomes" id="UP001280581">
    <property type="component" value="Unassembled WGS sequence"/>
</dbReference>
<comment type="caution">
    <text evidence="2">The sequence shown here is derived from an EMBL/GenBank/DDBJ whole genome shotgun (WGS) entry which is preliminary data.</text>
</comment>